<dbReference type="InterPro" id="IPR046300">
    <property type="entry name" value="DUF6415"/>
</dbReference>
<accession>A0A4U5WSC9</accession>
<keyword evidence="3" id="KW-1185">Reference proteome</keyword>
<feature type="transmembrane region" description="Helical" evidence="1">
    <location>
        <begin position="108"/>
        <end position="126"/>
    </location>
</feature>
<gene>
    <name evidence="2" type="ORF">E4U91_28875</name>
</gene>
<dbReference type="Pfam" id="PF19979">
    <property type="entry name" value="DUF6415"/>
    <property type="match status" value="1"/>
</dbReference>
<dbReference type="EMBL" id="SZNQ01000001">
    <property type="protein sequence ID" value="TKT05257.1"/>
    <property type="molecule type" value="Genomic_DNA"/>
</dbReference>
<reference evidence="2 3" key="1">
    <citation type="submission" date="2019-04" db="EMBL/GenBank/DDBJ databases">
        <title>Streptomyces lasaliensis sp. nov., an Actinomycete isolated from soil which produces the polyether antibiotic lasalocid.</title>
        <authorList>
            <person name="Erwin G."/>
            <person name="Haber C."/>
        </authorList>
    </citation>
    <scope>NUCLEOTIDE SEQUENCE [LARGE SCALE GENOMIC DNA]</scope>
    <source>
        <strain evidence="2 3">X-537</strain>
    </source>
</reference>
<keyword evidence="1" id="KW-0812">Transmembrane</keyword>
<comment type="caution">
    <text evidence="2">The sequence shown here is derived from an EMBL/GenBank/DDBJ whole genome shotgun (WGS) entry which is preliminary data.</text>
</comment>
<organism evidence="2 3">
    <name type="scientific">Streptomyces lasalocidi</name>
    <name type="common">Streptomyces lasaliensis</name>
    <dbReference type="NCBI Taxonomy" id="324833"/>
    <lineage>
        <taxon>Bacteria</taxon>
        <taxon>Bacillati</taxon>
        <taxon>Actinomycetota</taxon>
        <taxon>Actinomycetes</taxon>
        <taxon>Kitasatosporales</taxon>
        <taxon>Streptomycetaceae</taxon>
        <taxon>Streptomyces</taxon>
    </lineage>
</organism>
<dbReference type="Proteomes" id="UP000305929">
    <property type="component" value="Unassembled WGS sequence"/>
</dbReference>
<keyword evidence="1" id="KW-0472">Membrane</keyword>
<sequence length="130" mass="13715">MAAAETVALVLDEESPLPESAGDVEELACRLRGHISQLGIVVPPGTSALRSAQQLASAGVPDGYMPSRVHLVRLAEATQDLIAAVQAHDDSPAPLTLMRCWRKPRVNVLRGAVFAVALACLVWAASVPRT</sequence>
<keyword evidence="1" id="KW-1133">Transmembrane helix</keyword>
<name>A0A4U5WSC9_STRLS</name>
<dbReference type="AlphaFoldDB" id="A0A4U5WSC9"/>
<evidence type="ECO:0000256" key="1">
    <source>
        <dbReference type="SAM" id="Phobius"/>
    </source>
</evidence>
<proteinExistence type="predicted"/>
<evidence type="ECO:0000313" key="2">
    <source>
        <dbReference type="EMBL" id="TKT05257.1"/>
    </source>
</evidence>
<protein>
    <submittedName>
        <fullName evidence="2">Uncharacterized protein</fullName>
    </submittedName>
</protein>
<evidence type="ECO:0000313" key="3">
    <source>
        <dbReference type="Proteomes" id="UP000305929"/>
    </source>
</evidence>
<dbReference type="OrthoDB" id="4310277at2"/>